<sequence>MDKDREATAAALASVNKRLTALESNHSSGPEPKRKRRGQCPKLAETVRRLHNSETDGRRYDPEQSCM</sequence>
<feature type="region of interest" description="Disordered" evidence="1">
    <location>
        <begin position="15"/>
        <end position="67"/>
    </location>
</feature>
<evidence type="ECO:0000313" key="2">
    <source>
        <dbReference type="EMBL" id="CAB1426627.1"/>
    </source>
</evidence>
<proteinExistence type="predicted"/>
<accession>A0A9N7U9U9</accession>
<protein>
    <submittedName>
        <fullName evidence="2">Uncharacterized protein</fullName>
    </submittedName>
</protein>
<dbReference type="AlphaFoldDB" id="A0A9N7U9U9"/>
<organism evidence="2 3">
    <name type="scientific">Pleuronectes platessa</name>
    <name type="common">European plaice</name>
    <dbReference type="NCBI Taxonomy" id="8262"/>
    <lineage>
        <taxon>Eukaryota</taxon>
        <taxon>Metazoa</taxon>
        <taxon>Chordata</taxon>
        <taxon>Craniata</taxon>
        <taxon>Vertebrata</taxon>
        <taxon>Euteleostomi</taxon>
        <taxon>Actinopterygii</taxon>
        <taxon>Neopterygii</taxon>
        <taxon>Teleostei</taxon>
        <taxon>Neoteleostei</taxon>
        <taxon>Acanthomorphata</taxon>
        <taxon>Carangaria</taxon>
        <taxon>Pleuronectiformes</taxon>
        <taxon>Pleuronectoidei</taxon>
        <taxon>Pleuronectidae</taxon>
        <taxon>Pleuronectes</taxon>
    </lineage>
</organism>
<feature type="compositionally biased region" description="Basic and acidic residues" evidence="1">
    <location>
        <begin position="45"/>
        <end position="67"/>
    </location>
</feature>
<reference evidence="2" key="1">
    <citation type="submission" date="2020-03" db="EMBL/GenBank/DDBJ databases">
        <authorList>
            <person name="Weist P."/>
        </authorList>
    </citation>
    <scope>NUCLEOTIDE SEQUENCE</scope>
</reference>
<gene>
    <name evidence="2" type="ORF">PLEPLA_LOCUS14563</name>
</gene>
<dbReference type="EMBL" id="CADEAL010000900">
    <property type="protein sequence ID" value="CAB1426627.1"/>
    <property type="molecule type" value="Genomic_DNA"/>
</dbReference>
<evidence type="ECO:0000313" key="3">
    <source>
        <dbReference type="Proteomes" id="UP001153269"/>
    </source>
</evidence>
<evidence type="ECO:0000256" key="1">
    <source>
        <dbReference type="SAM" id="MobiDB-lite"/>
    </source>
</evidence>
<name>A0A9N7U9U9_PLEPL</name>
<dbReference type="Proteomes" id="UP001153269">
    <property type="component" value="Unassembled WGS sequence"/>
</dbReference>
<keyword evidence="3" id="KW-1185">Reference proteome</keyword>
<comment type="caution">
    <text evidence="2">The sequence shown here is derived from an EMBL/GenBank/DDBJ whole genome shotgun (WGS) entry which is preliminary data.</text>
</comment>